<dbReference type="EMBL" id="JAACJL010000017">
    <property type="protein sequence ID" value="KAF4618551.1"/>
    <property type="molecule type" value="Genomic_DNA"/>
</dbReference>
<protein>
    <submittedName>
        <fullName evidence="2">Uncharacterized protein</fullName>
    </submittedName>
</protein>
<gene>
    <name evidence="2" type="ORF">D9613_009728</name>
</gene>
<proteinExistence type="predicted"/>
<evidence type="ECO:0000256" key="1">
    <source>
        <dbReference type="SAM" id="MobiDB-lite"/>
    </source>
</evidence>
<dbReference type="AlphaFoldDB" id="A0A8H4VPV8"/>
<feature type="region of interest" description="Disordered" evidence="1">
    <location>
        <begin position="1"/>
        <end position="75"/>
    </location>
</feature>
<keyword evidence="3" id="KW-1185">Reference proteome</keyword>
<organism evidence="2 3">
    <name type="scientific">Agrocybe pediades</name>
    <dbReference type="NCBI Taxonomy" id="84607"/>
    <lineage>
        <taxon>Eukaryota</taxon>
        <taxon>Fungi</taxon>
        <taxon>Dikarya</taxon>
        <taxon>Basidiomycota</taxon>
        <taxon>Agaricomycotina</taxon>
        <taxon>Agaricomycetes</taxon>
        <taxon>Agaricomycetidae</taxon>
        <taxon>Agaricales</taxon>
        <taxon>Agaricineae</taxon>
        <taxon>Strophariaceae</taxon>
        <taxon>Agrocybe</taxon>
    </lineage>
</organism>
<evidence type="ECO:0000313" key="3">
    <source>
        <dbReference type="Proteomes" id="UP000521872"/>
    </source>
</evidence>
<dbReference type="Proteomes" id="UP000521872">
    <property type="component" value="Unassembled WGS sequence"/>
</dbReference>
<sequence>MDIDAKRDDNDDKRDIAPSNGGRDRDYDRDKDRDVRDRDYDRDRDRRDRDRDRDRRDSGYNDIQDDQGHESIIGNQKEGVIVGDVPGLVLALVLRDVLHLLGVADVLVPVLVPVLGQGVHGLVAGTAKPTPFPVHSAVQ</sequence>
<name>A0A8H4VPV8_9AGAR</name>
<feature type="compositionally biased region" description="Basic and acidic residues" evidence="1">
    <location>
        <begin position="1"/>
        <end position="59"/>
    </location>
</feature>
<comment type="caution">
    <text evidence="2">The sequence shown here is derived from an EMBL/GenBank/DDBJ whole genome shotgun (WGS) entry which is preliminary data.</text>
</comment>
<evidence type="ECO:0000313" key="2">
    <source>
        <dbReference type="EMBL" id="KAF4618551.1"/>
    </source>
</evidence>
<reference evidence="2 3" key="1">
    <citation type="submission" date="2019-12" db="EMBL/GenBank/DDBJ databases">
        <authorList>
            <person name="Floudas D."/>
            <person name="Bentzer J."/>
            <person name="Ahren D."/>
            <person name="Johansson T."/>
            <person name="Persson P."/>
            <person name="Tunlid A."/>
        </authorList>
    </citation>
    <scope>NUCLEOTIDE SEQUENCE [LARGE SCALE GENOMIC DNA]</scope>
    <source>
        <strain evidence="2 3">CBS 102.39</strain>
    </source>
</reference>
<accession>A0A8H4VPV8</accession>